<keyword evidence="3" id="KW-1185">Reference proteome</keyword>
<reference evidence="2 3" key="1">
    <citation type="submission" date="2020-05" db="EMBL/GenBank/DDBJ databases">
        <title>Ramlibacter rhizophilus sp. nov., isolated from rhizosphere soil of national flower Mugunghwa from South Korea.</title>
        <authorList>
            <person name="Zheng-Fei Y."/>
            <person name="Huan T."/>
        </authorList>
    </citation>
    <scope>NUCLEOTIDE SEQUENCE [LARGE SCALE GENOMIC DNA]</scope>
    <source>
        <strain evidence="2 3">H242</strain>
    </source>
</reference>
<evidence type="ECO:0000256" key="1">
    <source>
        <dbReference type="SAM" id="MobiDB-lite"/>
    </source>
</evidence>
<dbReference type="Proteomes" id="UP000500826">
    <property type="component" value="Chromosome"/>
</dbReference>
<proteinExistence type="predicted"/>
<evidence type="ECO:0000313" key="2">
    <source>
        <dbReference type="EMBL" id="QJW85567.1"/>
    </source>
</evidence>
<name>A0ABX6P760_9BURK</name>
<sequence>MKLRSSDHCGAAASDKLPVHKRPAIGGVCAQCGSLGFKCITAPAEAASPQEVWVATQAARLLATPVDSTFELADLQSGLKELVDRTYDGSVVAASLSSGLARASVHSWVAGARPGLPWLLQLCMHAGADPVALLGGSFVALPDQALSGRQYEVLPRDYKFAATDDATIRQRLTEASQAAEPPSIREFARECGIHVDTPRQRFPAEVTLLAAARKSYVERLNEERYQAAVQAYRAAAKALAAEGMTIHIKRVQERSGLVAFSQHRSRVRALRTVMAEFRPKEEEEAGQGATRRKGSVSALAPNPC</sequence>
<protein>
    <submittedName>
        <fullName evidence="2">Uncharacterized protein</fullName>
    </submittedName>
</protein>
<evidence type="ECO:0000313" key="3">
    <source>
        <dbReference type="Proteomes" id="UP000500826"/>
    </source>
</evidence>
<accession>A0ABX6P760</accession>
<organism evidence="2 3">
    <name type="scientific">Ramlibacter terrae</name>
    <dbReference type="NCBI Taxonomy" id="2732511"/>
    <lineage>
        <taxon>Bacteria</taxon>
        <taxon>Pseudomonadati</taxon>
        <taxon>Pseudomonadota</taxon>
        <taxon>Betaproteobacteria</taxon>
        <taxon>Burkholderiales</taxon>
        <taxon>Comamonadaceae</taxon>
        <taxon>Ramlibacter</taxon>
    </lineage>
</organism>
<dbReference type="EMBL" id="CP053418">
    <property type="protein sequence ID" value="QJW85567.1"/>
    <property type="molecule type" value="Genomic_DNA"/>
</dbReference>
<gene>
    <name evidence="2" type="ORF">HK414_26670</name>
</gene>
<feature type="region of interest" description="Disordered" evidence="1">
    <location>
        <begin position="279"/>
        <end position="304"/>
    </location>
</feature>